<dbReference type="InterPro" id="IPR011004">
    <property type="entry name" value="Trimer_LpxA-like_sf"/>
</dbReference>
<dbReference type="Proteomes" id="UP001165060">
    <property type="component" value="Unassembled WGS sequence"/>
</dbReference>
<gene>
    <name evidence="7" type="ORF">TeGR_g1813</name>
</gene>
<keyword evidence="8" id="KW-1185">Reference proteome</keyword>
<evidence type="ECO:0000259" key="5">
    <source>
        <dbReference type="SMART" id="SM00479"/>
    </source>
</evidence>
<organism evidence="7 8">
    <name type="scientific">Tetraparma gracilis</name>
    <dbReference type="NCBI Taxonomy" id="2962635"/>
    <lineage>
        <taxon>Eukaryota</taxon>
        <taxon>Sar</taxon>
        <taxon>Stramenopiles</taxon>
        <taxon>Ochrophyta</taxon>
        <taxon>Bolidophyceae</taxon>
        <taxon>Parmales</taxon>
        <taxon>Triparmaceae</taxon>
        <taxon>Tetraparma</taxon>
    </lineage>
</organism>
<dbReference type="InterPro" id="IPR042122">
    <property type="entry name" value="Ser_AcTrfase_N_sf"/>
</dbReference>
<evidence type="ECO:0000256" key="3">
    <source>
        <dbReference type="ARBA" id="ARBA00023315"/>
    </source>
</evidence>
<comment type="caution">
    <text evidence="7">The sequence shown here is derived from an EMBL/GenBank/DDBJ whole genome shotgun (WGS) entry which is preliminary data.</text>
</comment>
<keyword evidence="2" id="KW-0808">Transferase</keyword>
<dbReference type="SUPFAM" id="SSF51161">
    <property type="entry name" value="Trimeric LpxA-like enzymes"/>
    <property type="match status" value="1"/>
</dbReference>
<accession>A0ABQ6N779</accession>
<dbReference type="EMBL" id="BRYB01002221">
    <property type="protein sequence ID" value="GMI41477.1"/>
    <property type="molecule type" value="Genomic_DNA"/>
</dbReference>
<dbReference type="InterPro" id="IPR013520">
    <property type="entry name" value="Ribonucl_H"/>
</dbReference>
<dbReference type="Gene3D" id="2.160.10.10">
    <property type="entry name" value="Hexapeptide repeat proteins"/>
    <property type="match status" value="1"/>
</dbReference>
<evidence type="ECO:0000256" key="1">
    <source>
        <dbReference type="ARBA" id="ARBA00022605"/>
    </source>
</evidence>
<evidence type="ECO:0000313" key="8">
    <source>
        <dbReference type="Proteomes" id="UP001165060"/>
    </source>
</evidence>
<dbReference type="SUPFAM" id="SSF53098">
    <property type="entry name" value="Ribonuclease H-like"/>
    <property type="match status" value="1"/>
</dbReference>
<dbReference type="Gene3D" id="1.10.3130.10">
    <property type="entry name" value="serine acetyltransferase, domain 1"/>
    <property type="match status" value="1"/>
</dbReference>
<dbReference type="InterPro" id="IPR045304">
    <property type="entry name" value="LbH_SAT"/>
</dbReference>
<dbReference type="PANTHER" id="PTHR42811">
    <property type="entry name" value="SERINE ACETYLTRANSFERASE"/>
    <property type="match status" value="1"/>
</dbReference>
<reference evidence="7 8" key="1">
    <citation type="journal article" date="2023" name="Commun. Biol.">
        <title>Genome analysis of Parmales, the sister group of diatoms, reveals the evolutionary specialization of diatoms from phago-mixotrophs to photoautotrophs.</title>
        <authorList>
            <person name="Ban H."/>
            <person name="Sato S."/>
            <person name="Yoshikawa S."/>
            <person name="Yamada K."/>
            <person name="Nakamura Y."/>
            <person name="Ichinomiya M."/>
            <person name="Sato N."/>
            <person name="Blanc-Mathieu R."/>
            <person name="Endo H."/>
            <person name="Kuwata A."/>
            <person name="Ogata H."/>
        </authorList>
    </citation>
    <scope>NUCLEOTIDE SEQUENCE [LARGE SCALE GENOMIC DNA]</scope>
</reference>
<dbReference type="Gene3D" id="3.30.420.10">
    <property type="entry name" value="Ribonuclease H-like superfamily/Ribonuclease H"/>
    <property type="match status" value="1"/>
</dbReference>
<proteinExistence type="predicted"/>
<feature type="domain" description="Serine acetyltransferase N-terminal" evidence="6">
    <location>
        <begin position="558"/>
        <end position="660"/>
    </location>
</feature>
<dbReference type="CDD" id="cd03354">
    <property type="entry name" value="LbH_SAT"/>
    <property type="match status" value="1"/>
</dbReference>
<evidence type="ECO:0000256" key="2">
    <source>
        <dbReference type="ARBA" id="ARBA00022679"/>
    </source>
</evidence>
<keyword evidence="1" id="KW-0028">Amino-acid biosynthesis</keyword>
<name>A0ABQ6N779_9STRA</name>
<protein>
    <recommendedName>
        <fullName evidence="9">Serine O-acetyltransferase</fullName>
    </recommendedName>
</protein>
<feature type="region of interest" description="Disordered" evidence="4">
    <location>
        <begin position="1"/>
        <end position="21"/>
    </location>
</feature>
<evidence type="ECO:0000313" key="7">
    <source>
        <dbReference type="EMBL" id="GMI41477.1"/>
    </source>
</evidence>
<feature type="domain" description="Exonuclease" evidence="5">
    <location>
        <begin position="34"/>
        <end position="233"/>
    </location>
</feature>
<dbReference type="Pfam" id="PF06426">
    <property type="entry name" value="SATase_N"/>
    <property type="match status" value="1"/>
</dbReference>
<evidence type="ECO:0000259" key="6">
    <source>
        <dbReference type="SMART" id="SM00971"/>
    </source>
</evidence>
<evidence type="ECO:0000256" key="4">
    <source>
        <dbReference type="SAM" id="MobiDB-lite"/>
    </source>
</evidence>
<keyword evidence="3" id="KW-0012">Acyltransferase</keyword>
<dbReference type="InterPro" id="IPR012337">
    <property type="entry name" value="RNaseH-like_sf"/>
</dbReference>
<sequence length="865" mass="90982">MQRLLSPPPPPAPPPLGFPPPPLATCEPGTAARSVLGLDCEMVGCGARASVSVLARATLVRWRLGEDLPPGGCPPLRSFDPGEFEVVYDRIVTPTLKVKDHRTAYSGITKEILQKGLPTAPLVPFSQCRAEVAALLSGALVVGHALHNDFEALKLRHPEALKRDTALHEPLMGTPSGRGRKLRQRKLRQRKLRDVFQEEFGVRIQEGTAGHSSAEDASAALAVYLKHRESWERSLPNAPLPTRPLTAAPPLRLLLDGSNLPISFKLLSASPPSFSLTQRRAPPQPGARHGAQHASFEAIDWCGTLEAMAGEGGLLERAVVYHDGAGLSHLPDFPAVAAAAAAEGGIKLSQGVSMAVTDVNTEADDAIVQFLEATPASNCRPPEIVNIAAMVEELDSTSAAATSYFVVRRKRGGSKAEKKLFTKINLRRPSEGACCLVGLSAGLRRWSAGVAKRMKHHRVDQLVEIERRELGGIRGGVVVGTDDVLLADRVASAGGLVLSTSSAPPLTPSDAESAVWSLTLPRSPTPYISPLVSSLASGGRKIAARQVLSSAASSTDPLWSQVRLEAEAALEADPMIGSTVFSAVLSQPSLFSAATEHVANAIGSPELSPNILAGLFRSSLTTADRRNVSLDVLATASRSPSTGSALNVLLLHPGFFALLTHRLAHRLFLQDRTGLAFWLQSAASAKFQADIHPGATIGGGVYLSVGAGVVIGETAVVGDDCSILQGVTLGGTGRERGDRHPKLGRGVIVQDSVSILGNVKVGDGAVVQAKSIVLREVPALARVAGIPAKVQSYRFGGGGAEGGGEEGGWEREVEAALRLWEGAGGDAWWDPIAGTLGIAEGEEEELRCALRESFGRWGGGGELTP</sequence>
<dbReference type="SMART" id="SM00971">
    <property type="entry name" value="SATase_N"/>
    <property type="match status" value="1"/>
</dbReference>
<dbReference type="SMART" id="SM00479">
    <property type="entry name" value="EXOIII"/>
    <property type="match status" value="1"/>
</dbReference>
<dbReference type="InterPro" id="IPR036397">
    <property type="entry name" value="RNaseH_sf"/>
</dbReference>
<dbReference type="InterPro" id="IPR010493">
    <property type="entry name" value="Ser_AcTrfase_N"/>
</dbReference>
<evidence type="ECO:0008006" key="9">
    <source>
        <dbReference type="Google" id="ProtNLM"/>
    </source>
</evidence>